<dbReference type="InterPro" id="IPR050281">
    <property type="entry name" value="Flavin_monoamine_oxidase"/>
</dbReference>
<dbReference type="SUPFAM" id="SSF51905">
    <property type="entry name" value="FAD/NAD(P)-binding domain"/>
    <property type="match status" value="1"/>
</dbReference>
<reference evidence="3" key="1">
    <citation type="submission" date="2022-10" db="EMBL/GenBank/DDBJ databases">
        <title>Tapping the CABI collections for fungal endophytes: first genome assemblies for Collariella, Neodidymelliopsis, Ascochyta clinopodiicola, Didymella pomorum, Didymosphaeria variabile, Neocosmospora piperis and Neocucurbitaria cava.</title>
        <authorList>
            <person name="Hill R."/>
        </authorList>
    </citation>
    <scope>NUCLEOTIDE SEQUENCE</scope>
    <source>
        <strain evidence="3">IMI 355082</strain>
    </source>
</reference>
<name>A0A9W9CW78_9PEZI</name>
<dbReference type="PANTHER" id="PTHR10742">
    <property type="entry name" value="FLAVIN MONOAMINE OXIDASE"/>
    <property type="match status" value="1"/>
</dbReference>
<dbReference type="AlphaFoldDB" id="A0A9W9CW78"/>
<dbReference type="InterPro" id="IPR036188">
    <property type="entry name" value="FAD/NAD-bd_sf"/>
</dbReference>
<organism evidence="3 4">
    <name type="scientific">Gnomoniopsis smithogilvyi</name>
    <dbReference type="NCBI Taxonomy" id="1191159"/>
    <lineage>
        <taxon>Eukaryota</taxon>
        <taxon>Fungi</taxon>
        <taxon>Dikarya</taxon>
        <taxon>Ascomycota</taxon>
        <taxon>Pezizomycotina</taxon>
        <taxon>Sordariomycetes</taxon>
        <taxon>Sordariomycetidae</taxon>
        <taxon>Diaporthales</taxon>
        <taxon>Gnomoniaceae</taxon>
        <taxon>Gnomoniopsis</taxon>
    </lineage>
</organism>
<dbReference type="Pfam" id="PF01593">
    <property type="entry name" value="Amino_oxidase"/>
    <property type="match status" value="1"/>
</dbReference>
<evidence type="ECO:0000256" key="1">
    <source>
        <dbReference type="SAM" id="SignalP"/>
    </source>
</evidence>
<feature type="signal peptide" evidence="1">
    <location>
        <begin position="1"/>
        <end position="18"/>
    </location>
</feature>
<keyword evidence="4" id="KW-1185">Reference proteome</keyword>
<dbReference type="GO" id="GO:0001716">
    <property type="term" value="F:L-amino-acid oxidase activity"/>
    <property type="evidence" value="ECO:0007669"/>
    <property type="project" value="TreeGrafter"/>
</dbReference>
<dbReference type="Proteomes" id="UP001140453">
    <property type="component" value="Unassembled WGS sequence"/>
</dbReference>
<dbReference type="SUPFAM" id="SSF54373">
    <property type="entry name" value="FAD-linked reductases, C-terminal domain"/>
    <property type="match status" value="1"/>
</dbReference>
<feature type="chain" id="PRO_5040863560" description="Amine oxidase domain-containing protein" evidence="1">
    <location>
        <begin position="19"/>
        <end position="698"/>
    </location>
</feature>
<comment type="caution">
    <text evidence="3">The sequence shown here is derived from an EMBL/GenBank/DDBJ whole genome shotgun (WGS) entry which is preliminary data.</text>
</comment>
<dbReference type="InterPro" id="IPR002937">
    <property type="entry name" value="Amino_oxidase"/>
</dbReference>
<protein>
    <recommendedName>
        <fullName evidence="2">Amine oxidase domain-containing protein</fullName>
    </recommendedName>
</protein>
<keyword evidence="1" id="KW-0732">Signal</keyword>
<evidence type="ECO:0000259" key="2">
    <source>
        <dbReference type="Pfam" id="PF01593"/>
    </source>
</evidence>
<accession>A0A9W9CW78</accession>
<feature type="domain" description="Amine oxidase" evidence="2">
    <location>
        <begin position="192"/>
        <end position="673"/>
    </location>
</feature>
<gene>
    <name evidence="3" type="ORF">N0V93_007025</name>
</gene>
<dbReference type="Gene3D" id="1.20.1440.240">
    <property type="match status" value="1"/>
</dbReference>
<dbReference type="PANTHER" id="PTHR10742:SF382">
    <property type="entry name" value="AMINE OXIDASE DOMAIN-CONTAINING PROTEIN"/>
    <property type="match status" value="1"/>
</dbReference>
<evidence type="ECO:0000313" key="4">
    <source>
        <dbReference type="Proteomes" id="UP001140453"/>
    </source>
</evidence>
<dbReference type="GO" id="GO:0009063">
    <property type="term" value="P:amino acid catabolic process"/>
    <property type="evidence" value="ECO:0007669"/>
    <property type="project" value="TreeGrafter"/>
</dbReference>
<dbReference type="OrthoDB" id="7777654at2759"/>
<dbReference type="Gene3D" id="3.50.50.60">
    <property type="entry name" value="FAD/NAD(P)-binding domain"/>
    <property type="match status" value="1"/>
</dbReference>
<proteinExistence type="predicted"/>
<evidence type="ECO:0000313" key="3">
    <source>
        <dbReference type="EMBL" id="KAJ4389555.1"/>
    </source>
</evidence>
<dbReference type="EMBL" id="JAPEVB010000004">
    <property type="protein sequence ID" value="KAJ4389555.1"/>
    <property type="molecule type" value="Genomic_DNA"/>
</dbReference>
<dbReference type="Gene3D" id="3.90.660.10">
    <property type="match status" value="1"/>
</dbReference>
<sequence>MIPQIGLATLALSQVAFSASVSTHPVRLETRTKLNSRAANIHISFDKLVEGALDVSYGSCIDRRQADSHHTVVARHLPSTSAQRLVWLIPDDAFSGGCLSAWSEDGILLGRSEPQYLASQRSRKRGVEEIQKRSALRKRDSSDFSIAMDNATGIDAWGPWFDGVELLQSKNLSAVDVSAAKSKKVGIVGGGMSGLMTFLALRQAGFENLEILEAGERLGGRVHTVYLSGGPFDYSYQEMGPMRFPYQWTSSTNQTFNITDHQLVFQLAAEMNELNNHAANWSVDFIPWHQSNDNGLYYYNGIRTADGLPPTVAQVAANSSFSIQTVDDASTISLTDKVDEVTVSDEFYAKMATNMFEAHREFIDSGVGGLPGDQWSEFAYMVNYLHANLNDTDIISDGSGGDSFWDSWYDGLYFSAAEWKTIDGGLNRLPESFHPLVDNFTTMNRKIERVEWDAENEQVSLLWRHNYTETVFQNSTYDYAVVAVPFSVVKNWRLPSDVDLTMKNAINNMNYGSACKVALEFETRFWEHYENPIYGSCSTTTDIPGIGSICYPSYNINGTGPATMLGSYISGAWGERWASATDDEHMQYVLQAMIEIHGEVAREQFTGNYNRRCWVLDPLESGSWASPAIGQHQLYLPEYFKTHQNMIFVGEHTSYTHAWIASALESGIRGSVQLMLELGLVEEAQQTVEKWMARWIEI</sequence>